<organism evidence="7 8">
    <name type="scientific">Ectocarpus siliculosus</name>
    <name type="common">Brown alga</name>
    <name type="synonym">Conferva siliculosa</name>
    <dbReference type="NCBI Taxonomy" id="2880"/>
    <lineage>
        <taxon>Eukaryota</taxon>
        <taxon>Sar</taxon>
        <taxon>Stramenopiles</taxon>
        <taxon>Ochrophyta</taxon>
        <taxon>PX clade</taxon>
        <taxon>Phaeophyceae</taxon>
        <taxon>Ectocarpales</taxon>
        <taxon>Ectocarpaceae</taxon>
        <taxon>Ectocarpus</taxon>
    </lineage>
</organism>
<evidence type="ECO:0000259" key="6">
    <source>
        <dbReference type="SMART" id="SM00864"/>
    </source>
</evidence>
<feature type="domain" description="Tubulin/FtsZ GTPase" evidence="6">
    <location>
        <begin position="66"/>
        <end position="249"/>
    </location>
</feature>
<dbReference type="GO" id="GO:0007017">
    <property type="term" value="P:microtubule-based process"/>
    <property type="evidence" value="ECO:0007669"/>
    <property type="project" value="InterPro"/>
</dbReference>
<evidence type="ECO:0000256" key="5">
    <source>
        <dbReference type="SAM" id="MobiDB-lite"/>
    </source>
</evidence>
<dbReference type="PRINTS" id="PR01161">
    <property type="entry name" value="TUBULIN"/>
</dbReference>
<dbReference type="SUPFAM" id="SSF55307">
    <property type="entry name" value="Tubulin C-terminal domain-like"/>
    <property type="match status" value="1"/>
</dbReference>
<dbReference type="InParanoid" id="D8LH05"/>
<name>D8LH05_ECTSI</name>
<evidence type="ECO:0000256" key="1">
    <source>
        <dbReference type="ARBA" id="ARBA00009636"/>
    </source>
</evidence>
<feature type="compositionally biased region" description="Low complexity" evidence="5">
    <location>
        <begin position="339"/>
        <end position="348"/>
    </location>
</feature>
<comment type="similarity">
    <text evidence="1">Belongs to the tubulin family.</text>
</comment>
<keyword evidence="2" id="KW-0493">Microtubule</keyword>
<dbReference type="InterPro" id="IPR023123">
    <property type="entry name" value="Tubulin_C"/>
</dbReference>
<dbReference type="SUPFAM" id="SSF52490">
    <property type="entry name" value="Tubulin nucleotide-binding domain-like"/>
    <property type="match status" value="1"/>
</dbReference>
<dbReference type="GO" id="GO:0005874">
    <property type="term" value="C:microtubule"/>
    <property type="evidence" value="ECO:0007669"/>
    <property type="project" value="UniProtKB-KW"/>
</dbReference>
<dbReference type="Gene3D" id="3.40.50.1440">
    <property type="entry name" value="Tubulin/FtsZ, GTPase domain"/>
    <property type="match status" value="1"/>
</dbReference>
<proteinExistence type="inferred from homology"/>
<keyword evidence="8" id="KW-1185">Reference proteome</keyword>
<dbReference type="SMART" id="SM00864">
    <property type="entry name" value="Tubulin"/>
    <property type="match status" value="1"/>
</dbReference>
<sequence>MSCIHLHLGQAGIQLGESFWRLAEEEFLVDDVRAGGGGDGSYSGRGSGRAALPSRKPPMRRMRPGGTAMFHEDDGWARCLVVDSEPKVVQGFQGRLESLRPENAIYSQSGLANNWAMGFASCRSDVRGEEGPFSRCMEGMRKEAERSCWLNSAVMTHSLAGGTGSGLGSGLLQALRDEYPSLYLISACVGPFGTGDTPLQHYNSALALQHLQAYADCVIYRGNDDLLRGAAEASARISAATSSPAVSDSRWAASGGPRSGGGAAGWRPVGVLSRHGGSGGGGGGGGGGASGRGRMVVSTADMNASLSLDMASYFFPTSRPFDRFQPAPPTVEGRPRSHQQQQQQQQRQEMAQRPFDGGSLMAAAVPLPAAKFVDLRSTLSAGPLASDSGGIGQGLFSSSSLPSSSTTKKDWAALANDHGRKVPLCPRRAGGLDDDACVAAHHLIRGATFGAAGTGAAAAARNGGGMSAGRSLESNSRRRRSRGGGRVGGTPPVVASAVAAGAGAMSAAAQEAGEALRRHHECQKWRTASDVSCAPGCAQHSEWVRTLVHSALRSQGVLRSVTTVCNQTRIRGVLRDVVKRAEGKFRARAYLHWYYRHGLEDEDFLAAFEGVRTVERGYDGLARAFGCSSGSGEARIVW</sequence>
<dbReference type="OrthoDB" id="2588702at2759"/>
<dbReference type="Gene3D" id="1.10.287.600">
    <property type="entry name" value="Helix hairpin bin"/>
    <property type="match status" value="1"/>
</dbReference>
<dbReference type="InterPro" id="IPR036525">
    <property type="entry name" value="Tubulin/FtsZ_GTPase_sf"/>
</dbReference>
<protein>
    <submittedName>
        <fullName evidence="7">Cryptic tubulin</fullName>
    </submittedName>
</protein>
<dbReference type="InterPro" id="IPR003008">
    <property type="entry name" value="Tubulin_FtsZ_GTPase"/>
</dbReference>
<feature type="region of interest" description="Disordered" evidence="5">
    <location>
        <begin position="246"/>
        <end position="292"/>
    </location>
</feature>
<dbReference type="STRING" id="2880.D8LH05"/>
<feature type="compositionally biased region" description="Gly residues" evidence="5">
    <location>
        <begin position="276"/>
        <end position="291"/>
    </location>
</feature>
<dbReference type="EMBL" id="FN649742">
    <property type="protein sequence ID" value="CBN75858.1"/>
    <property type="molecule type" value="Genomic_DNA"/>
</dbReference>
<feature type="compositionally biased region" description="Gly residues" evidence="5">
    <location>
        <begin position="38"/>
        <end position="47"/>
    </location>
</feature>
<dbReference type="GO" id="GO:0005525">
    <property type="term" value="F:GTP binding"/>
    <property type="evidence" value="ECO:0007669"/>
    <property type="project" value="UniProtKB-KW"/>
</dbReference>
<dbReference type="PROSITE" id="PS00227">
    <property type="entry name" value="TUBULIN"/>
    <property type="match status" value="1"/>
</dbReference>
<keyword evidence="3" id="KW-0547">Nucleotide-binding</keyword>
<gene>
    <name evidence="7" type="ORF">Esi_0182_0059</name>
</gene>
<reference evidence="7 8" key="1">
    <citation type="journal article" date="2010" name="Nature">
        <title>The Ectocarpus genome and the independent evolution of multicellularity in brown algae.</title>
        <authorList>
            <person name="Cock J.M."/>
            <person name="Sterck L."/>
            <person name="Rouze P."/>
            <person name="Scornet D."/>
            <person name="Allen A.E."/>
            <person name="Amoutzias G."/>
            <person name="Anthouard V."/>
            <person name="Artiguenave F."/>
            <person name="Aury J.M."/>
            <person name="Badger J.H."/>
            <person name="Beszteri B."/>
            <person name="Billiau K."/>
            <person name="Bonnet E."/>
            <person name="Bothwell J.H."/>
            <person name="Bowler C."/>
            <person name="Boyen C."/>
            <person name="Brownlee C."/>
            <person name="Carrano C.J."/>
            <person name="Charrier B."/>
            <person name="Cho G.Y."/>
            <person name="Coelho S.M."/>
            <person name="Collen J."/>
            <person name="Corre E."/>
            <person name="Da Silva C."/>
            <person name="Delage L."/>
            <person name="Delaroque N."/>
            <person name="Dittami S.M."/>
            <person name="Doulbeau S."/>
            <person name="Elias M."/>
            <person name="Farnham G."/>
            <person name="Gachon C.M."/>
            <person name="Gschloessl B."/>
            <person name="Heesch S."/>
            <person name="Jabbari K."/>
            <person name="Jubin C."/>
            <person name="Kawai H."/>
            <person name="Kimura K."/>
            <person name="Kloareg B."/>
            <person name="Kupper F.C."/>
            <person name="Lang D."/>
            <person name="Le Bail A."/>
            <person name="Leblanc C."/>
            <person name="Lerouge P."/>
            <person name="Lohr M."/>
            <person name="Lopez P.J."/>
            <person name="Martens C."/>
            <person name="Maumus F."/>
            <person name="Michel G."/>
            <person name="Miranda-Saavedra D."/>
            <person name="Morales J."/>
            <person name="Moreau H."/>
            <person name="Motomura T."/>
            <person name="Nagasato C."/>
            <person name="Napoli C.A."/>
            <person name="Nelson D.R."/>
            <person name="Nyvall-Collen P."/>
            <person name="Peters A.F."/>
            <person name="Pommier C."/>
            <person name="Potin P."/>
            <person name="Poulain J."/>
            <person name="Quesneville H."/>
            <person name="Read B."/>
            <person name="Rensing S.A."/>
            <person name="Ritter A."/>
            <person name="Rousvoal S."/>
            <person name="Samanta M."/>
            <person name="Samson G."/>
            <person name="Schroeder D.C."/>
            <person name="Segurens B."/>
            <person name="Strittmatter M."/>
            <person name="Tonon T."/>
            <person name="Tregear J.W."/>
            <person name="Valentin K."/>
            <person name="von Dassow P."/>
            <person name="Yamagishi T."/>
            <person name="Van de Peer Y."/>
            <person name="Wincker P."/>
        </authorList>
    </citation>
    <scope>NUCLEOTIDE SEQUENCE [LARGE SCALE GENOMIC DNA]</scope>
    <source>
        <strain evidence="8">Ec32 / CCAP1310/4</strain>
    </source>
</reference>
<evidence type="ECO:0000256" key="3">
    <source>
        <dbReference type="ARBA" id="ARBA00022741"/>
    </source>
</evidence>
<feature type="region of interest" description="Disordered" evidence="5">
    <location>
        <begin position="38"/>
        <end position="57"/>
    </location>
</feature>
<evidence type="ECO:0000256" key="4">
    <source>
        <dbReference type="ARBA" id="ARBA00023134"/>
    </source>
</evidence>
<dbReference type="eggNOG" id="KOG1374">
    <property type="taxonomic scope" value="Eukaryota"/>
</dbReference>
<evidence type="ECO:0000313" key="8">
    <source>
        <dbReference type="Proteomes" id="UP000002630"/>
    </source>
</evidence>
<feature type="region of interest" description="Disordered" evidence="5">
    <location>
        <begin position="458"/>
        <end position="491"/>
    </location>
</feature>
<dbReference type="EMBL" id="FN648307">
    <property type="protein sequence ID" value="CBN75858.1"/>
    <property type="molecule type" value="Genomic_DNA"/>
</dbReference>
<dbReference type="AlphaFoldDB" id="D8LH05"/>
<feature type="compositionally biased region" description="Low complexity" evidence="5">
    <location>
        <begin position="246"/>
        <end position="256"/>
    </location>
</feature>
<feature type="region of interest" description="Disordered" evidence="5">
    <location>
        <begin position="319"/>
        <end position="352"/>
    </location>
</feature>
<keyword evidence="4" id="KW-0342">GTP-binding</keyword>
<dbReference type="Proteomes" id="UP000002630">
    <property type="component" value="Linkage Group LG17"/>
</dbReference>
<dbReference type="InterPro" id="IPR000217">
    <property type="entry name" value="Tubulin"/>
</dbReference>
<dbReference type="InterPro" id="IPR017975">
    <property type="entry name" value="Tubulin_CS"/>
</dbReference>
<evidence type="ECO:0000256" key="2">
    <source>
        <dbReference type="ARBA" id="ARBA00022701"/>
    </source>
</evidence>
<evidence type="ECO:0000313" key="7">
    <source>
        <dbReference type="EMBL" id="CBN75858.1"/>
    </source>
</evidence>
<dbReference type="PANTHER" id="PTHR11588">
    <property type="entry name" value="TUBULIN"/>
    <property type="match status" value="1"/>
</dbReference>
<dbReference type="InterPro" id="IPR008280">
    <property type="entry name" value="Tub_FtsZ_C"/>
</dbReference>
<accession>D8LH05</accession>
<dbReference type="Pfam" id="PF00091">
    <property type="entry name" value="Tubulin"/>
    <property type="match status" value="1"/>
</dbReference>